<dbReference type="RefSeq" id="WP_054453298.1">
    <property type="nucleotide sequence ID" value="NZ_LHPH01000004.1"/>
</dbReference>
<keyword evidence="3" id="KW-1185">Reference proteome</keyword>
<evidence type="ECO:0000256" key="1">
    <source>
        <dbReference type="SAM" id="SignalP"/>
    </source>
</evidence>
<feature type="signal peptide" evidence="1">
    <location>
        <begin position="1"/>
        <end position="25"/>
    </location>
</feature>
<dbReference type="OrthoDB" id="5519458at2"/>
<dbReference type="PATRIC" id="fig|187330.3.peg.2841"/>
<feature type="chain" id="PRO_5005870675" evidence="1">
    <location>
        <begin position="26"/>
        <end position="254"/>
    </location>
</feature>
<dbReference type="STRING" id="187330.AMS58_11145"/>
<proteinExistence type="predicted"/>
<name>A0A0N1EWN7_9GAMM</name>
<sequence length="254" mass="28843">MMTLYNTLFPFVTLLAMSFSTYAKEADNYASLKKQLSTWLASSNVVYADFTITQPVTITTNDKQAAGGEVKFKASGKQCVAYAPHRFYDIHTYRIALALFEHCQVFLANTVHRNTLNLKGQKTDLGKYRYSTTNAFIDVYSQTVDTFTIYQIHGFDAAKRRTKEALNADVIISRGNKYPNDKIKQMSQCLVQKLHLNSVIYPIEVKELGGTKNILNTVAPRNSHFFHIELSNTLRARLIKQPTLMSQFNTCITL</sequence>
<gene>
    <name evidence="2" type="ORF">ADS77_05355</name>
</gene>
<accession>A0A0N1EWN7</accession>
<evidence type="ECO:0000313" key="2">
    <source>
        <dbReference type="EMBL" id="KPH64692.1"/>
    </source>
</evidence>
<comment type="caution">
    <text evidence="2">The sequence shown here is derived from an EMBL/GenBank/DDBJ whole genome shotgun (WGS) entry which is preliminary data.</text>
</comment>
<evidence type="ECO:0000313" key="3">
    <source>
        <dbReference type="Proteomes" id="UP000037848"/>
    </source>
</evidence>
<dbReference type="EMBL" id="LHPH01000004">
    <property type="protein sequence ID" value="KPH64692.1"/>
    <property type="molecule type" value="Genomic_DNA"/>
</dbReference>
<dbReference type="Proteomes" id="UP000037848">
    <property type="component" value="Unassembled WGS sequence"/>
</dbReference>
<protein>
    <submittedName>
        <fullName evidence="2">Uncharacterized protein</fullName>
    </submittedName>
</protein>
<reference evidence="2 3" key="1">
    <citation type="submission" date="2015-08" db="EMBL/GenBank/DDBJ databases">
        <title>Draft Genome Sequence of Pseudoalteromonas porphyrae UCD-SED14.</title>
        <authorList>
            <person name="Coil D.A."/>
            <person name="Jospin G."/>
            <person name="Lee R.D."/>
            <person name="Eisen J.A."/>
        </authorList>
    </citation>
    <scope>NUCLEOTIDE SEQUENCE [LARGE SCALE GENOMIC DNA]</scope>
    <source>
        <strain evidence="2 3">UCD-SED14</strain>
    </source>
</reference>
<organism evidence="2 3">
    <name type="scientific">Pseudoalteromonas porphyrae</name>
    <dbReference type="NCBI Taxonomy" id="187330"/>
    <lineage>
        <taxon>Bacteria</taxon>
        <taxon>Pseudomonadati</taxon>
        <taxon>Pseudomonadota</taxon>
        <taxon>Gammaproteobacteria</taxon>
        <taxon>Alteromonadales</taxon>
        <taxon>Pseudoalteromonadaceae</taxon>
        <taxon>Pseudoalteromonas</taxon>
    </lineage>
</organism>
<keyword evidence="1" id="KW-0732">Signal</keyword>
<dbReference type="AlphaFoldDB" id="A0A0N1EWN7"/>